<keyword evidence="2 5" id="KW-0689">Ribosomal protein</keyword>
<dbReference type="Proteomes" id="UP000736328">
    <property type="component" value="Unassembled WGS sequence"/>
</dbReference>
<dbReference type="GO" id="GO:0005737">
    <property type="term" value="C:cytoplasm"/>
    <property type="evidence" value="ECO:0007669"/>
    <property type="project" value="UniProtKB-ARBA"/>
</dbReference>
<dbReference type="InterPro" id="IPR020574">
    <property type="entry name" value="Ribosomal_uS9_CS"/>
</dbReference>
<sequence>MDQAVYKATGRRKRSVAQVKMVPGQGRITVNQRTCEDYLCRPTLVMQVKRPFELTSTVGKYDVTAKVDGGGIAGQAGALTLGISRALLLASQEMRPSLKFSGLLTRDPREKERKKYGQKKARKRFQFSKR</sequence>
<accession>A0A933MJ70</accession>
<evidence type="ECO:0000256" key="7">
    <source>
        <dbReference type="SAM" id="MobiDB-lite"/>
    </source>
</evidence>
<dbReference type="GO" id="GO:0006412">
    <property type="term" value="P:translation"/>
    <property type="evidence" value="ECO:0007669"/>
    <property type="project" value="UniProtKB-UniRule"/>
</dbReference>
<proteinExistence type="inferred from homology"/>
<dbReference type="HAMAP" id="MF_00532_B">
    <property type="entry name" value="Ribosomal_uS9_B"/>
    <property type="match status" value="1"/>
</dbReference>
<evidence type="ECO:0000313" key="9">
    <source>
        <dbReference type="Proteomes" id="UP000736328"/>
    </source>
</evidence>
<gene>
    <name evidence="5 8" type="primary">rpsI</name>
    <name evidence="8" type="ORF">HY768_00195</name>
</gene>
<evidence type="ECO:0000256" key="4">
    <source>
        <dbReference type="ARBA" id="ARBA00035259"/>
    </source>
</evidence>
<evidence type="ECO:0000256" key="3">
    <source>
        <dbReference type="ARBA" id="ARBA00023274"/>
    </source>
</evidence>
<dbReference type="PROSITE" id="PS00360">
    <property type="entry name" value="RIBOSOMAL_S9"/>
    <property type="match status" value="1"/>
</dbReference>
<dbReference type="PANTHER" id="PTHR21569:SF1">
    <property type="entry name" value="SMALL RIBOSOMAL SUBUNIT PROTEIN US9M"/>
    <property type="match status" value="1"/>
</dbReference>
<dbReference type="Pfam" id="PF00380">
    <property type="entry name" value="Ribosomal_S9"/>
    <property type="match status" value="1"/>
</dbReference>
<dbReference type="EMBL" id="JACQXR010000003">
    <property type="protein sequence ID" value="MBI4725643.1"/>
    <property type="molecule type" value="Genomic_DNA"/>
</dbReference>
<evidence type="ECO:0000313" key="8">
    <source>
        <dbReference type="EMBL" id="MBI4725643.1"/>
    </source>
</evidence>
<evidence type="ECO:0000256" key="1">
    <source>
        <dbReference type="ARBA" id="ARBA00005251"/>
    </source>
</evidence>
<feature type="compositionally biased region" description="Basic residues" evidence="7">
    <location>
        <begin position="116"/>
        <end position="130"/>
    </location>
</feature>
<feature type="region of interest" description="Disordered" evidence="7">
    <location>
        <begin position="100"/>
        <end position="130"/>
    </location>
</feature>
<dbReference type="InterPro" id="IPR023035">
    <property type="entry name" value="Ribosomal_uS9_bac/plastid"/>
</dbReference>
<evidence type="ECO:0000256" key="2">
    <source>
        <dbReference type="ARBA" id="ARBA00022980"/>
    </source>
</evidence>
<dbReference type="InterPro" id="IPR014721">
    <property type="entry name" value="Ribsml_uS5_D2-typ_fold_subgr"/>
</dbReference>
<name>A0A933MJ70_UNCT6</name>
<dbReference type="Gene3D" id="3.30.230.10">
    <property type="match status" value="1"/>
</dbReference>
<dbReference type="SUPFAM" id="SSF54211">
    <property type="entry name" value="Ribosomal protein S5 domain 2-like"/>
    <property type="match status" value="1"/>
</dbReference>
<comment type="similarity">
    <text evidence="1 5 6">Belongs to the universal ribosomal protein uS9 family.</text>
</comment>
<organism evidence="8 9">
    <name type="scientific">candidate division TA06 bacterium</name>
    <dbReference type="NCBI Taxonomy" id="2250710"/>
    <lineage>
        <taxon>Bacteria</taxon>
        <taxon>Bacteria division TA06</taxon>
    </lineage>
</organism>
<evidence type="ECO:0000256" key="5">
    <source>
        <dbReference type="HAMAP-Rule" id="MF_00532"/>
    </source>
</evidence>
<comment type="caution">
    <text evidence="8">The sequence shown here is derived from an EMBL/GenBank/DDBJ whole genome shotgun (WGS) entry which is preliminary data.</text>
</comment>
<evidence type="ECO:0000256" key="6">
    <source>
        <dbReference type="RuleBase" id="RU003815"/>
    </source>
</evidence>
<dbReference type="NCBIfam" id="NF001099">
    <property type="entry name" value="PRK00132.1"/>
    <property type="match status" value="1"/>
</dbReference>
<dbReference type="GO" id="GO:0003723">
    <property type="term" value="F:RNA binding"/>
    <property type="evidence" value="ECO:0007669"/>
    <property type="project" value="TreeGrafter"/>
</dbReference>
<dbReference type="GO" id="GO:0015935">
    <property type="term" value="C:small ribosomal subunit"/>
    <property type="evidence" value="ECO:0007669"/>
    <property type="project" value="TreeGrafter"/>
</dbReference>
<dbReference type="PANTHER" id="PTHR21569">
    <property type="entry name" value="RIBOSOMAL PROTEIN S9"/>
    <property type="match status" value="1"/>
</dbReference>
<dbReference type="GO" id="GO:0003735">
    <property type="term" value="F:structural constituent of ribosome"/>
    <property type="evidence" value="ECO:0007669"/>
    <property type="project" value="InterPro"/>
</dbReference>
<protein>
    <recommendedName>
        <fullName evidence="4 5">Small ribosomal subunit protein uS9</fullName>
    </recommendedName>
</protein>
<keyword evidence="3 5" id="KW-0687">Ribonucleoprotein</keyword>
<dbReference type="InterPro" id="IPR020568">
    <property type="entry name" value="Ribosomal_Su5_D2-typ_SF"/>
</dbReference>
<reference evidence="8" key="1">
    <citation type="submission" date="2020-07" db="EMBL/GenBank/DDBJ databases">
        <title>Huge and variable diversity of episymbiotic CPR bacteria and DPANN archaea in groundwater ecosystems.</title>
        <authorList>
            <person name="He C.Y."/>
            <person name="Keren R."/>
            <person name="Whittaker M."/>
            <person name="Farag I.F."/>
            <person name="Doudna J."/>
            <person name="Cate J.H.D."/>
            <person name="Banfield J.F."/>
        </authorList>
    </citation>
    <scope>NUCLEOTIDE SEQUENCE</scope>
    <source>
        <strain evidence="8">NC_groundwater_1520_Pr4_B-0.1um_53_5</strain>
    </source>
</reference>
<feature type="compositionally biased region" description="Basic and acidic residues" evidence="7">
    <location>
        <begin position="106"/>
        <end position="115"/>
    </location>
</feature>
<dbReference type="FunFam" id="3.30.230.10:FF:000001">
    <property type="entry name" value="30S ribosomal protein S9"/>
    <property type="match status" value="1"/>
</dbReference>
<dbReference type="InterPro" id="IPR000754">
    <property type="entry name" value="Ribosomal_uS9"/>
</dbReference>
<dbReference type="AlphaFoldDB" id="A0A933MJ70"/>